<dbReference type="InterPro" id="IPR050300">
    <property type="entry name" value="GDXG_lipolytic_enzyme"/>
</dbReference>
<dbReference type="InterPro" id="IPR029058">
    <property type="entry name" value="AB_hydrolase_fold"/>
</dbReference>
<evidence type="ECO:0000259" key="2">
    <source>
        <dbReference type="Pfam" id="PF20434"/>
    </source>
</evidence>
<dbReference type="Proteomes" id="UP000759537">
    <property type="component" value="Unassembled WGS sequence"/>
</dbReference>
<reference evidence="3" key="2">
    <citation type="journal article" date="2020" name="Nat. Commun.">
        <title>Large-scale genome sequencing of mycorrhizal fungi provides insights into the early evolution of symbiotic traits.</title>
        <authorList>
            <person name="Miyauchi S."/>
            <person name="Kiss E."/>
            <person name="Kuo A."/>
            <person name="Drula E."/>
            <person name="Kohler A."/>
            <person name="Sanchez-Garcia M."/>
            <person name="Morin E."/>
            <person name="Andreopoulos B."/>
            <person name="Barry K.W."/>
            <person name="Bonito G."/>
            <person name="Buee M."/>
            <person name="Carver A."/>
            <person name="Chen C."/>
            <person name="Cichocki N."/>
            <person name="Clum A."/>
            <person name="Culley D."/>
            <person name="Crous P.W."/>
            <person name="Fauchery L."/>
            <person name="Girlanda M."/>
            <person name="Hayes R.D."/>
            <person name="Keri Z."/>
            <person name="LaButti K."/>
            <person name="Lipzen A."/>
            <person name="Lombard V."/>
            <person name="Magnuson J."/>
            <person name="Maillard F."/>
            <person name="Murat C."/>
            <person name="Nolan M."/>
            <person name="Ohm R.A."/>
            <person name="Pangilinan J."/>
            <person name="Pereira M.F."/>
            <person name="Perotto S."/>
            <person name="Peter M."/>
            <person name="Pfister S."/>
            <person name="Riley R."/>
            <person name="Sitrit Y."/>
            <person name="Stielow J.B."/>
            <person name="Szollosi G."/>
            <person name="Zifcakova L."/>
            <person name="Stursova M."/>
            <person name="Spatafora J.W."/>
            <person name="Tedersoo L."/>
            <person name="Vaario L.M."/>
            <person name="Yamada A."/>
            <person name="Yan M."/>
            <person name="Wang P."/>
            <person name="Xu J."/>
            <person name="Bruns T."/>
            <person name="Baldrian P."/>
            <person name="Vilgalys R."/>
            <person name="Dunand C."/>
            <person name="Henrissat B."/>
            <person name="Grigoriev I.V."/>
            <person name="Hibbett D."/>
            <person name="Nagy L.G."/>
            <person name="Martin F.M."/>
        </authorList>
    </citation>
    <scope>NUCLEOTIDE SEQUENCE</scope>
    <source>
        <strain evidence="3">Prilba</strain>
    </source>
</reference>
<dbReference type="InterPro" id="IPR049492">
    <property type="entry name" value="BD-FAE-like_dom"/>
</dbReference>
<dbReference type="EMBL" id="WHVB01000040">
    <property type="protein sequence ID" value="KAF8466559.1"/>
    <property type="molecule type" value="Genomic_DNA"/>
</dbReference>
<proteinExistence type="predicted"/>
<accession>A0A9P5MN94</accession>
<comment type="caution">
    <text evidence="3">The sequence shown here is derived from an EMBL/GenBank/DDBJ whole genome shotgun (WGS) entry which is preliminary data.</text>
</comment>
<dbReference type="GO" id="GO:0016787">
    <property type="term" value="F:hydrolase activity"/>
    <property type="evidence" value="ECO:0007669"/>
    <property type="project" value="UniProtKB-KW"/>
</dbReference>
<dbReference type="PANTHER" id="PTHR48081">
    <property type="entry name" value="AB HYDROLASE SUPERFAMILY PROTEIN C4A8.06C"/>
    <property type="match status" value="1"/>
</dbReference>
<evidence type="ECO:0000313" key="3">
    <source>
        <dbReference type="EMBL" id="KAF8466559.1"/>
    </source>
</evidence>
<dbReference type="SUPFAM" id="SSF53474">
    <property type="entry name" value="alpha/beta-Hydrolases"/>
    <property type="match status" value="1"/>
</dbReference>
<reference evidence="3" key="1">
    <citation type="submission" date="2019-10" db="EMBL/GenBank/DDBJ databases">
        <authorList>
            <consortium name="DOE Joint Genome Institute"/>
            <person name="Kuo A."/>
            <person name="Miyauchi S."/>
            <person name="Kiss E."/>
            <person name="Drula E."/>
            <person name="Kohler A."/>
            <person name="Sanchez-Garcia M."/>
            <person name="Andreopoulos B."/>
            <person name="Barry K.W."/>
            <person name="Bonito G."/>
            <person name="Buee M."/>
            <person name="Carver A."/>
            <person name="Chen C."/>
            <person name="Cichocki N."/>
            <person name="Clum A."/>
            <person name="Culley D."/>
            <person name="Crous P.W."/>
            <person name="Fauchery L."/>
            <person name="Girlanda M."/>
            <person name="Hayes R."/>
            <person name="Keri Z."/>
            <person name="LaButti K."/>
            <person name="Lipzen A."/>
            <person name="Lombard V."/>
            <person name="Magnuson J."/>
            <person name="Maillard F."/>
            <person name="Morin E."/>
            <person name="Murat C."/>
            <person name="Nolan M."/>
            <person name="Ohm R."/>
            <person name="Pangilinan J."/>
            <person name="Pereira M."/>
            <person name="Perotto S."/>
            <person name="Peter M."/>
            <person name="Riley R."/>
            <person name="Sitrit Y."/>
            <person name="Stielow B."/>
            <person name="Szollosi G."/>
            <person name="Zifcakova L."/>
            <person name="Stursova M."/>
            <person name="Spatafora J.W."/>
            <person name="Tedersoo L."/>
            <person name="Vaario L.-M."/>
            <person name="Yamada A."/>
            <person name="Yan M."/>
            <person name="Wang P."/>
            <person name="Xu J."/>
            <person name="Bruns T."/>
            <person name="Baldrian P."/>
            <person name="Vilgalys R."/>
            <person name="Henrissat B."/>
            <person name="Grigoriev I.V."/>
            <person name="Hibbett D."/>
            <person name="Nagy L.G."/>
            <person name="Martin F.M."/>
        </authorList>
    </citation>
    <scope>NUCLEOTIDE SEQUENCE</scope>
    <source>
        <strain evidence="3">Prilba</strain>
    </source>
</reference>
<evidence type="ECO:0000256" key="1">
    <source>
        <dbReference type="ARBA" id="ARBA00022801"/>
    </source>
</evidence>
<sequence>MAQVTPTTVAYKKVGELTLYIDVHPPTTESDGPVPAVVYFHGGGMTAGDRASWFPPWIHKRMAAAGIALISADYRLLSPCTGHDVLEDIVDLFAFIARTKLLGTVQIDSTRLVAAGNSAGGLCAFLAAIHANPKPRAILSMYGLGGEMFSPHTLLPKTKPFFQGFELLDPADFSEFAYPANASLAQVAQSKPTYFGPDSATPGMPSNPRMQLARVWLQVGTYLDYWTGQHEPSISGVLRKILPVEGEDTATTDARLADTLPASEHALFPQLFVTPKWPPVLHIHGSADTAVPIQSSQALHARLLDAKVESTLRIAEGMEHVFDLKPGVEEKFGALFDEAAEFIRGALIEA</sequence>
<keyword evidence="4" id="KW-1185">Reference proteome</keyword>
<dbReference type="AlphaFoldDB" id="A0A9P5MN94"/>
<evidence type="ECO:0000313" key="4">
    <source>
        <dbReference type="Proteomes" id="UP000759537"/>
    </source>
</evidence>
<dbReference type="Pfam" id="PF20434">
    <property type="entry name" value="BD-FAE"/>
    <property type="match status" value="1"/>
</dbReference>
<dbReference type="Gene3D" id="3.40.50.1820">
    <property type="entry name" value="alpha/beta hydrolase"/>
    <property type="match status" value="1"/>
</dbReference>
<dbReference type="PANTHER" id="PTHR48081:SF3">
    <property type="entry name" value="ALPHA_BETA HYDROLASE FOLD-3 DOMAIN-CONTAINING PROTEIN"/>
    <property type="match status" value="1"/>
</dbReference>
<dbReference type="OrthoDB" id="19653at2759"/>
<organism evidence="3 4">
    <name type="scientific">Russula ochroleuca</name>
    <dbReference type="NCBI Taxonomy" id="152965"/>
    <lineage>
        <taxon>Eukaryota</taxon>
        <taxon>Fungi</taxon>
        <taxon>Dikarya</taxon>
        <taxon>Basidiomycota</taxon>
        <taxon>Agaricomycotina</taxon>
        <taxon>Agaricomycetes</taxon>
        <taxon>Russulales</taxon>
        <taxon>Russulaceae</taxon>
        <taxon>Russula</taxon>
    </lineage>
</organism>
<feature type="domain" description="BD-FAE-like" evidence="2">
    <location>
        <begin position="22"/>
        <end position="132"/>
    </location>
</feature>
<keyword evidence="1" id="KW-0378">Hydrolase</keyword>
<protein>
    <submittedName>
        <fullName evidence="3">Alpha/beta-hydrolase</fullName>
    </submittedName>
</protein>
<gene>
    <name evidence="3" type="ORF">DFH94DRAFT_676307</name>
</gene>
<name>A0A9P5MN94_9AGAM</name>